<dbReference type="InterPro" id="IPR009057">
    <property type="entry name" value="Homeodomain-like_sf"/>
</dbReference>
<reference evidence="4" key="1">
    <citation type="submission" date="2021-10" db="EMBL/GenBank/DDBJ databases">
        <title>Streptomonospora sp. nov., isolated from mangrove soil.</title>
        <authorList>
            <person name="Chen X."/>
            <person name="Ge X."/>
            <person name="Liu W."/>
        </authorList>
    </citation>
    <scope>NUCLEOTIDE SEQUENCE</scope>
    <source>
        <strain evidence="4">S1-112</strain>
    </source>
</reference>
<evidence type="ECO:0000256" key="1">
    <source>
        <dbReference type="ARBA" id="ARBA00023172"/>
    </source>
</evidence>
<dbReference type="GO" id="GO:0032196">
    <property type="term" value="P:transposition"/>
    <property type="evidence" value="ECO:0007669"/>
    <property type="project" value="TreeGrafter"/>
</dbReference>
<dbReference type="GO" id="GO:0006310">
    <property type="term" value="P:DNA recombination"/>
    <property type="evidence" value="ECO:0007669"/>
    <property type="project" value="UniProtKB-KW"/>
</dbReference>
<dbReference type="PANTHER" id="PTHR10948:SF23">
    <property type="entry name" value="TRANSPOSASE INSI FOR INSERTION SEQUENCE ELEMENT IS30A-RELATED"/>
    <property type="match status" value="1"/>
</dbReference>
<dbReference type="PANTHER" id="PTHR10948">
    <property type="entry name" value="TRANSPOSASE"/>
    <property type="match status" value="1"/>
</dbReference>
<dbReference type="Gene3D" id="3.30.420.10">
    <property type="entry name" value="Ribonuclease H-like superfamily/Ribonuclease H"/>
    <property type="match status" value="1"/>
</dbReference>
<keyword evidence="5" id="KW-1185">Reference proteome</keyword>
<evidence type="ECO:0000256" key="2">
    <source>
        <dbReference type="SAM" id="MobiDB-lite"/>
    </source>
</evidence>
<gene>
    <name evidence="4" type="ORF">LG943_27810</name>
</gene>
<dbReference type="PROSITE" id="PS50994">
    <property type="entry name" value="INTEGRASE"/>
    <property type="match status" value="1"/>
</dbReference>
<dbReference type="InterPro" id="IPR036397">
    <property type="entry name" value="RNaseH_sf"/>
</dbReference>
<dbReference type="InterPro" id="IPR025246">
    <property type="entry name" value="IS30-like_HTH"/>
</dbReference>
<dbReference type="Proteomes" id="UP001140076">
    <property type="component" value="Unassembled WGS sequence"/>
</dbReference>
<dbReference type="GO" id="GO:0003676">
    <property type="term" value="F:nucleic acid binding"/>
    <property type="evidence" value="ECO:0007669"/>
    <property type="project" value="InterPro"/>
</dbReference>
<dbReference type="EMBL" id="JAJAQC010000121">
    <property type="protein sequence ID" value="MDA0568094.1"/>
    <property type="molecule type" value="Genomic_DNA"/>
</dbReference>
<organism evidence="4 5">
    <name type="scientific">Streptomonospora mangrovi</name>
    <dbReference type="NCBI Taxonomy" id="2883123"/>
    <lineage>
        <taxon>Bacteria</taxon>
        <taxon>Bacillati</taxon>
        <taxon>Actinomycetota</taxon>
        <taxon>Actinomycetes</taxon>
        <taxon>Streptosporangiales</taxon>
        <taxon>Nocardiopsidaceae</taxon>
        <taxon>Streptomonospora</taxon>
    </lineage>
</organism>
<dbReference type="InterPro" id="IPR001584">
    <property type="entry name" value="Integrase_cat-core"/>
</dbReference>
<comment type="caution">
    <text evidence="4">The sequence shown here is derived from an EMBL/GenBank/DDBJ whole genome shotgun (WGS) entry which is preliminary data.</text>
</comment>
<dbReference type="SUPFAM" id="SSF53098">
    <property type="entry name" value="Ribonuclease H-like"/>
    <property type="match status" value="1"/>
</dbReference>
<dbReference type="GO" id="GO:0005829">
    <property type="term" value="C:cytosol"/>
    <property type="evidence" value="ECO:0007669"/>
    <property type="project" value="TreeGrafter"/>
</dbReference>
<protein>
    <submittedName>
        <fullName evidence="4">IS30 family transposase</fullName>
    </submittedName>
</protein>
<accession>A0A9X3SK55</accession>
<dbReference type="AlphaFoldDB" id="A0A9X3SK55"/>
<keyword evidence="1" id="KW-0233">DNA recombination</keyword>
<dbReference type="RefSeq" id="WP_270075320.1">
    <property type="nucleotide sequence ID" value="NZ_JAJAQC010000121.1"/>
</dbReference>
<dbReference type="InterPro" id="IPR051917">
    <property type="entry name" value="Transposase-Integrase"/>
</dbReference>
<feature type="compositionally biased region" description="Low complexity" evidence="2">
    <location>
        <begin position="54"/>
        <end position="64"/>
    </location>
</feature>
<evidence type="ECO:0000313" key="4">
    <source>
        <dbReference type="EMBL" id="MDA0568094.1"/>
    </source>
</evidence>
<sequence>MPGRRLSVAEREEIAVGIAAGESIAEIAQRIGRHRSTLYRELDRNLAGNPRPYRATAAHAQAGARAKRPKPRRLAPGTALRGRVAELLAQGWSPQQVAGRLKADHPHDGEMRVSHETIYQALFVQGRGGLREELKRSRIPVRCPARRTRRPRGRAQAPGRLSGMVHISSRPVEAHDRAVPGHWEGDLLIGARGASAIAVLAERASRFVLLVGVADRRAETVAQALARRVAALPEALKGSLTWDQGTEMARHADFSVATQVPVFFCDPHSPWQRGTNENTNGLLRYYFPKGVTDFTRVERAELDRVEGLLNTRPRKTLGYRTPAEKLDELLVATTH</sequence>
<dbReference type="Pfam" id="PF00665">
    <property type="entry name" value="rve"/>
    <property type="match status" value="1"/>
</dbReference>
<dbReference type="InterPro" id="IPR053392">
    <property type="entry name" value="Transposase_IS30-like"/>
</dbReference>
<dbReference type="GO" id="GO:0015074">
    <property type="term" value="P:DNA integration"/>
    <property type="evidence" value="ECO:0007669"/>
    <property type="project" value="InterPro"/>
</dbReference>
<evidence type="ECO:0000259" key="3">
    <source>
        <dbReference type="PROSITE" id="PS50994"/>
    </source>
</evidence>
<name>A0A9X3SK55_9ACTN</name>
<dbReference type="GO" id="GO:0004803">
    <property type="term" value="F:transposase activity"/>
    <property type="evidence" value="ECO:0007669"/>
    <property type="project" value="TreeGrafter"/>
</dbReference>
<feature type="domain" description="Integrase catalytic" evidence="3">
    <location>
        <begin position="167"/>
        <end position="330"/>
    </location>
</feature>
<dbReference type="NCBIfam" id="NF033563">
    <property type="entry name" value="transpos_IS30"/>
    <property type="match status" value="1"/>
</dbReference>
<dbReference type="SUPFAM" id="SSF46689">
    <property type="entry name" value="Homeodomain-like"/>
    <property type="match status" value="1"/>
</dbReference>
<feature type="region of interest" description="Disordered" evidence="2">
    <location>
        <begin position="49"/>
        <end position="75"/>
    </location>
</feature>
<evidence type="ECO:0000313" key="5">
    <source>
        <dbReference type="Proteomes" id="UP001140076"/>
    </source>
</evidence>
<dbReference type="Pfam" id="PF13936">
    <property type="entry name" value="HTH_38"/>
    <property type="match status" value="1"/>
</dbReference>
<proteinExistence type="predicted"/>
<dbReference type="InterPro" id="IPR012337">
    <property type="entry name" value="RNaseH-like_sf"/>
</dbReference>